<sequence length="170" mass="18843">MPLFKTENVGSETGTLPNYSILAKDLQSGLGLKLAAAVILACFTSEQLRWLAVNGANKAALKPLDETEPPKATILNAYFSNSAEDSNNHILKLVKGQIKRLNRLTMAVNYPSYENLQKADFKISYKFDQITLRSTSSKRKPKSQATQQINQEAQEEPKGNLSKTKKPSKD</sequence>
<dbReference type="Pfam" id="PF16012">
    <property type="entry name" value="DUF4780"/>
    <property type="match status" value="1"/>
</dbReference>
<feature type="domain" description="DUF4780" evidence="2">
    <location>
        <begin position="48"/>
        <end position="133"/>
    </location>
</feature>
<organism evidence="3 4">
    <name type="scientific">Popillia japonica</name>
    <name type="common">Japanese beetle</name>
    <dbReference type="NCBI Taxonomy" id="7064"/>
    <lineage>
        <taxon>Eukaryota</taxon>
        <taxon>Metazoa</taxon>
        <taxon>Ecdysozoa</taxon>
        <taxon>Arthropoda</taxon>
        <taxon>Hexapoda</taxon>
        <taxon>Insecta</taxon>
        <taxon>Pterygota</taxon>
        <taxon>Neoptera</taxon>
        <taxon>Endopterygota</taxon>
        <taxon>Coleoptera</taxon>
        <taxon>Polyphaga</taxon>
        <taxon>Scarabaeiformia</taxon>
        <taxon>Scarabaeidae</taxon>
        <taxon>Rutelinae</taxon>
        <taxon>Popillia</taxon>
    </lineage>
</organism>
<dbReference type="Proteomes" id="UP001458880">
    <property type="component" value="Unassembled WGS sequence"/>
</dbReference>
<dbReference type="InterPro" id="IPR031961">
    <property type="entry name" value="DUF4780"/>
</dbReference>
<evidence type="ECO:0000256" key="1">
    <source>
        <dbReference type="SAM" id="MobiDB-lite"/>
    </source>
</evidence>
<evidence type="ECO:0000313" key="3">
    <source>
        <dbReference type="EMBL" id="KAK9696591.1"/>
    </source>
</evidence>
<dbReference type="AlphaFoldDB" id="A0AAW1J147"/>
<evidence type="ECO:0000313" key="4">
    <source>
        <dbReference type="Proteomes" id="UP001458880"/>
    </source>
</evidence>
<evidence type="ECO:0000259" key="2">
    <source>
        <dbReference type="Pfam" id="PF16012"/>
    </source>
</evidence>
<protein>
    <recommendedName>
        <fullName evidence="2">DUF4780 domain-containing protein</fullName>
    </recommendedName>
</protein>
<feature type="region of interest" description="Disordered" evidence="1">
    <location>
        <begin position="134"/>
        <end position="170"/>
    </location>
</feature>
<proteinExistence type="predicted"/>
<feature type="compositionally biased region" description="Polar residues" evidence="1">
    <location>
        <begin position="143"/>
        <end position="152"/>
    </location>
</feature>
<accession>A0AAW1J147</accession>
<gene>
    <name evidence="3" type="ORF">QE152_g31487</name>
</gene>
<reference evidence="3 4" key="1">
    <citation type="journal article" date="2024" name="BMC Genomics">
        <title>De novo assembly and annotation of Popillia japonica's genome with initial clues to its potential as an invasive pest.</title>
        <authorList>
            <person name="Cucini C."/>
            <person name="Boschi S."/>
            <person name="Funari R."/>
            <person name="Cardaioli E."/>
            <person name="Iannotti N."/>
            <person name="Marturano G."/>
            <person name="Paoli F."/>
            <person name="Bruttini M."/>
            <person name="Carapelli A."/>
            <person name="Frati F."/>
            <person name="Nardi F."/>
        </authorList>
    </citation>
    <scope>NUCLEOTIDE SEQUENCE [LARGE SCALE GENOMIC DNA]</scope>
    <source>
        <strain evidence="3">DMR45628</strain>
    </source>
</reference>
<name>A0AAW1J147_POPJA</name>
<keyword evidence="4" id="KW-1185">Reference proteome</keyword>
<dbReference type="EMBL" id="JASPKY010000446">
    <property type="protein sequence ID" value="KAK9696591.1"/>
    <property type="molecule type" value="Genomic_DNA"/>
</dbReference>
<comment type="caution">
    <text evidence="3">The sequence shown here is derived from an EMBL/GenBank/DDBJ whole genome shotgun (WGS) entry which is preliminary data.</text>
</comment>